<sequence length="52" mass="5764">MSEKPPSPASLNAEDLTDFREEIAASEDAPLEEQLDLLKHVTAELQTVLQKD</sequence>
<dbReference type="EMBL" id="VUMY01000001">
    <property type="protein sequence ID" value="MST48718.1"/>
    <property type="molecule type" value="Genomic_DNA"/>
</dbReference>
<organism evidence="1 2">
    <name type="scientific">Mobiluncus porci</name>
    <dbReference type="NCBI Taxonomy" id="2652278"/>
    <lineage>
        <taxon>Bacteria</taxon>
        <taxon>Bacillati</taxon>
        <taxon>Actinomycetota</taxon>
        <taxon>Actinomycetes</taxon>
        <taxon>Actinomycetales</taxon>
        <taxon>Actinomycetaceae</taxon>
        <taxon>Mobiluncus</taxon>
    </lineage>
</organism>
<evidence type="ECO:0000313" key="2">
    <source>
        <dbReference type="Proteomes" id="UP000442535"/>
    </source>
</evidence>
<proteinExistence type="predicted"/>
<reference evidence="1 2" key="1">
    <citation type="submission" date="2019-08" db="EMBL/GenBank/DDBJ databases">
        <title>In-depth cultivation of the pig gut microbiome towards novel bacterial diversity and tailored functional studies.</title>
        <authorList>
            <person name="Wylensek D."/>
            <person name="Hitch T.C.A."/>
            <person name="Clavel T."/>
        </authorList>
    </citation>
    <scope>NUCLEOTIDE SEQUENCE [LARGE SCALE GENOMIC DNA]</scope>
    <source>
        <strain evidence="1 2">RF-GAM-744-WT-7</strain>
    </source>
</reference>
<comment type="caution">
    <text evidence="1">The sequence shown here is derived from an EMBL/GenBank/DDBJ whole genome shotgun (WGS) entry which is preliminary data.</text>
</comment>
<accession>A0A7K0K004</accession>
<evidence type="ECO:0000313" key="1">
    <source>
        <dbReference type="EMBL" id="MST48718.1"/>
    </source>
</evidence>
<keyword evidence="2" id="KW-1185">Reference proteome</keyword>
<protein>
    <submittedName>
        <fullName evidence="1">Thioredoxin</fullName>
    </submittedName>
</protein>
<dbReference type="Proteomes" id="UP000442535">
    <property type="component" value="Unassembled WGS sequence"/>
</dbReference>
<gene>
    <name evidence="1" type="ORF">FYJ63_00330</name>
</gene>
<dbReference type="AlphaFoldDB" id="A0A7K0K004"/>
<name>A0A7K0K004_9ACTO</name>
<dbReference type="RefSeq" id="WP_154542660.1">
    <property type="nucleotide sequence ID" value="NZ_JAQYQY010000018.1"/>
</dbReference>